<dbReference type="Pfam" id="PF00069">
    <property type="entry name" value="Pkinase"/>
    <property type="match status" value="1"/>
</dbReference>
<proteinExistence type="predicted"/>
<sequence>VDPNKERREAVKRKITQYLRRAEEIFNCHLQRAAGGGNPTTTGYSSLRFRPIRTLSSAVENLRQCKVIGVIDKVQIVQDPSTGGTFILKSLPKSYVETRERQTIIPHGVPFMVKLLCYYANEDSIFLHLEHVQDQRRDGESGHKGQGAHWGSTTTRRQTWGLSQILVKDALCPITCSSLCFPGEMLWSHLRSKYCPQQGSANSNTIQALRDHGREDGMGSSQGSSQVSILSAHSGKCHGPDPAVQKPSWGASLTCGQLREQLLSGQCRSLASHGHGRRAWAVKEEQVQLWAAEILLALEGLHQQGVLCRDLNPRNLLLDAAGHVRLTFFGQWTEVEPQCCSQAREELYSAPEVGGIVEPTEAADCWSFGSLLYELLTGVPLSQNHPSGIQPHTQLHLPEGLSLAAVSLLTELLQYNPKQRLGSGGGGMAKLKSHSFFSTIPWNKLVG</sequence>
<comment type="caution">
    <text evidence="2">The sequence shown here is derived from an EMBL/GenBank/DDBJ whole genome shotgun (WGS) entry which is preliminary data.</text>
</comment>
<dbReference type="Proteomes" id="UP000551823">
    <property type="component" value="Unassembled WGS sequence"/>
</dbReference>
<feature type="non-terminal residue" evidence="2">
    <location>
        <position position="447"/>
    </location>
</feature>
<dbReference type="PROSITE" id="PS50011">
    <property type="entry name" value="PROTEIN_KINASE_DOM"/>
    <property type="match status" value="1"/>
</dbReference>
<dbReference type="Gene3D" id="1.10.510.10">
    <property type="entry name" value="Transferase(Phosphotransferase) domain 1"/>
    <property type="match status" value="1"/>
</dbReference>
<organism evidence="2 3">
    <name type="scientific">Nyctiprogne leucopyga</name>
    <dbReference type="NCBI Taxonomy" id="382315"/>
    <lineage>
        <taxon>Eukaryota</taxon>
        <taxon>Metazoa</taxon>
        <taxon>Chordata</taxon>
        <taxon>Craniata</taxon>
        <taxon>Vertebrata</taxon>
        <taxon>Euteleostomi</taxon>
        <taxon>Archelosauria</taxon>
        <taxon>Archosauria</taxon>
        <taxon>Dinosauria</taxon>
        <taxon>Saurischia</taxon>
        <taxon>Theropoda</taxon>
        <taxon>Coelurosauria</taxon>
        <taxon>Aves</taxon>
        <taxon>Neognathae</taxon>
        <taxon>Neoaves</taxon>
        <taxon>Strisores</taxon>
        <taxon>Caprimulgiformes</taxon>
        <taxon>Caprimulgidae</taxon>
        <taxon>Chordeilinae</taxon>
        <taxon>Nyctiprogne</taxon>
    </lineage>
</organism>
<dbReference type="SUPFAM" id="SSF116846">
    <property type="entry name" value="MIT domain"/>
    <property type="match status" value="1"/>
</dbReference>
<keyword evidence="3" id="KW-1185">Reference proteome</keyword>
<protein>
    <submittedName>
        <fullName evidence="2">RPKL1 protein</fullName>
    </submittedName>
</protein>
<dbReference type="AlphaFoldDB" id="A0A7L4CLL9"/>
<feature type="domain" description="Protein kinase" evidence="1">
    <location>
        <begin position="28"/>
        <end position="437"/>
    </location>
</feature>
<accession>A0A7L4CLL9</accession>
<dbReference type="InterPro" id="IPR000719">
    <property type="entry name" value="Prot_kinase_dom"/>
</dbReference>
<dbReference type="InterPro" id="IPR051866">
    <property type="entry name" value="Intracell_Sig-Traffick_Protein"/>
</dbReference>
<dbReference type="PANTHER" id="PTHR15508:SF4">
    <property type="entry name" value="RIBOSOMAL PROTEIN S6 KINASE-LIKE 1"/>
    <property type="match status" value="1"/>
</dbReference>
<dbReference type="InterPro" id="IPR011009">
    <property type="entry name" value="Kinase-like_dom_sf"/>
</dbReference>
<dbReference type="GO" id="GO:0004672">
    <property type="term" value="F:protein kinase activity"/>
    <property type="evidence" value="ECO:0007669"/>
    <property type="project" value="InterPro"/>
</dbReference>
<gene>
    <name evidence="2" type="primary">Rps6kl1</name>
    <name evidence="2" type="ORF">NYCLEU_R06818</name>
</gene>
<dbReference type="PANTHER" id="PTHR15508">
    <property type="entry name" value="RIBOSOMAL PROTEIN S6 KINASE"/>
    <property type="match status" value="1"/>
</dbReference>
<dbReference type="EMBL" id="VZZU01005408">
    <property type="protein sequence ID" value="NXW51049.1"/>
    <property type="molecule type" value="Genomic_DNA"/>
</dbReference>
<name>A0A7L4CLL9_9AVES</name>
<dbReference type="GO" id="GO:0005524">
    <property type="term" value="F:ATP binding"/>
    <property type="evidence" value="ECO:0007669"/>
    <property type="project" value="InterPro"/>
</dbReference>
<dbReference type="Gene3D" id="1.20.58.80">
    <property type="entry name" value="Phosphotransferase system, lactose/cellobiose-type IIA subunit"/>
    <property type="match status" value="1"/>
</dbReference>
<feature type="non-terminal residue" evidence="2">
    <location>
        <position position="1"/>
    </location>
</feature>
<dbReference type="InterPro" id="IPR036181">
    <property type="entry name" value="MIT_dom_sf"/>
</dbReference>
<reference evidence="2 3" key="1">
    <citation type="submission" date="2019-09" db="EMBL/GenBank/DDBJ databases">
        <title>Bird 10,000 Genomes (B10K) Project - Family phase.</title>
        <authorList>
            <person name="Zhang G."/>
        </authorList>
    </citation>
    <scope>NUCLEOTIDE SEQUENCE [LARGE SCALE GENOMIC DNA]</scope>
    <source>
        <strain evidence="2">B10K-DU-005-01</strain>
    </source>
</reference>
<evidence type="ECO:0000259" key="1">
    <source>
        <dbReference type="PROSITE" id="PS50011"/>
    </source>
</evidence>
<evidence type="ECO:0000313" key="3">
    <source>
        <dbReference type="Proteomes" id="UP000551823"/>
    </source>
</evidence>
<evidence type="ECO:0000313" key="2">
    <source>
        <dbReference type="EMBL" id="NXW51049.1"/>
    </source>
</evidence>
<dbReference type="SUPFAM" id="SSF56112">
    <property type="entry name" value="Protein kinase-like (PK-like)"/>
    <property type="match status" value="1"/>
</dbReference>
<dbReference type="SMART" id="SM00220">
    <property type="entry name" value="S_TKc"/>
    <property type="match status" value="1"/>
</dbReference>